<dbReference type="EMBL" id="CP010992">
    <property type="protein sequence ID" value="AMO19641.1"/>
    <property type="molecule type" value="Genomic_DNA"/>
</dbReference>
<protein>
    <recommendedName>
        <fullName evidence="3">Lipoprotein</fullName>
    </recommendedName>
</protein>
<dbReference type="RefSeq" id="WP_065213622.1">
    <property type="nucleotide sequence ID" value="NZ_CP010992.1"/>
</dbReference>
<evidence type="ECO:0000313" key="2">
    <source>
        <dbReference type="Proteomes" id="UP000304840"/>
    </source>
</evidence>
<reference evidence="2" key="1">
    <citation type="submission" date="2016-03" db="EMBL/GenBank/DDBJ databases">
        <title>Flavobacterium columnare strain B185, complete genome.</title>
        <authorList>
            <person name="Sundberg L.-R."/>
            <person name="Papponen P."/>
            <person name="Laanto E."/>
        </authorList>
    </citation>
    <scope>NUCLEOTIDE SEQUENCE [LARGE SCALE GENOMIC DNA]</scope>
    <source>
        <strain evidence="2">B185</strain>
    </source>
</reference>
<dbReference type="AlphaFoldDB" id="A0AAI8CH15"/>
<dbReference type="GeneID" id="60759755"/>
<name>A0AAI8CH15_9FLAO</name>
<evidence type="ECO:0008006" key="3">
    <source>
        <dbReference type="Google" id="ProtNLM"/>
    </source>
</evidence>
<dbReference type="InterPro" id="IPR046144">
    <property type="entry name" value="DUF6146"/>
</dbReference>
<dbReference type="Pfam" id="PF19643">
    <property type="entry name" value="DUF6146"/>
    <property type="match status" value="1"/>
</dbReference>
<gene>
    <name evidence="1" type="ORF">UN65_04135</name>
</gene>
<dbReference type="Proteomes" id="UP000304840">
    <property type="component" value="Chromosome"/>
</dbReference>
<organism evidence="1 2">
    <name type="scientific">Flavobacterium columnare</name>
    <dbReference type="NCBI Taxonomy" id="996"/>
    <lineage>
        <taxon>Bacteria</taxon>
        <taxon>Pseudomonadati</taxon>
        <taxon>Bacteroidota</taxon>
        <taxon>Flavobacteriia</taxon>
        <taxon>Flavobacteriales</taxon>
        <taxon>Flavobacteriaceae</taxon>
        <taxon>Flavobacterium</taxon>
    </lineage>
</organism>
<evidence type="ECO:0000313" key="1">
    <source>
        <dbReference type="EMBL" id="AMO19641.1"/>
    </source>
</evidence>
<proteinExistence type="predicted"/>
<accession>A0AAI8CH15</accession>
<sequence length="144" mass="17435">MEKIFFWILIFMIYSCKSSGEFNTSNLQENSKIIRGDTVKIVNEDTNYEVIIIDSGFSNWLLSRSFPRGYHSLSFLENKNSLWIREWNNRVLESFRYNPNLYQMQINYDPNIRYGYEVNYLIYNYLVYFQNSNNQQLFGRVPIR</sequence>
<dbReference type="PROSITE" id="PS51257">
    <property type="entry name" value="PROKAR_LIPOPROTEIN"/>
    <property type="match status" value="1"/>
</dbReference>
<reference evidence="1 2" key="2">
    <citation type="submission" date="2019-05" db="EMBL/GenBank/DDBJ databases">
        <authorList>
            <person name="Ravantti J.J."/>
        </authorList>
    </citation>
    <scope>NUCLEOTIDE SEQUENCE [LARGE SCALE GENOMIC DNA]</scope>
    <source>
        <strain evidence="1 2">B185</strain>
    </source>
</reference>